<comment type="caution">
    <text evidence="7">The sequence shown here is derived from an EMBL/GenBank/DDBJ whole genome shotgun (WGS) entry which is preliminary data.</text>
</comment>
<dbReference type="PANTHER" id="PTHR11101">
    <property type="entry name" value="PHOSPHATE TRANSPORTER"/>
    <property type="match status" value="1"/>
</dbReference>
<keyword evidence="5 6" id="KW-0472">Membrane</keyword>
<feature type="transmembrane region" description="Helical" evidence="6">
    <location>
        <begin position="369"/>
        <end position="390"/>
    </location>
</feature>
<proteinExistence type="inferred from homology"/>
<dbReference type="EMBL" id="JABXWT010000001">
    <property type="protein sequence ID" value="NVO54175.1"/>
    <property type="molecule type" value="Genomic_DNA"/>
</dbReference>
<evidence type="ECO:0000256" key="3">
    <source>
        <dbReference type="ARBA" id="ARBA00022692"/>
    </source>
</evidence>
<feature type="transmembrane region" description="Helical" evidence="6">
    <location>
        <begin position="186"/>
        <end position="207"/>
    </location>
</feature>
<dbReference type="RefSeq" id="WP_176861134.1">
    <property type="nucleotide sequence ID" value="NZ_JABXWT010000001.1"/>
</dbReference>
<dbReference type="Pfam" id="PF01384">
    <property type="entry name" value="PHO4"/>
    <property type="match status" value="1"/>
</dbReference>
<feature type="transmembrane region" description="Helical" evidence="6">
    <location>
        <begin position="50"/>
        <end position="72"/>
    </location>
</feature>
<evidence type="ECO:0000256" key="6">
    <source>
        <dbReference type="RuleBase" id="RU363058"/>
    </source>
</evidence>
<feature type="transmembrane region" description="Helical" evidence="6">
    <location>
        <begin position="338"/>
        <end position="357"/>
    </location>
</feature>
<dbReference type="PANTHER" id="PTHR11101:SF80">
    <property type="entry name" value="PHOSPHATE TRANSPORTER"/>
    <property type="match status" value="1"/>
</dbReference>
<comment type="similarity">
    <text evidence="6">Belongs to the inorganic phosphate transporter (PiT) (TC 2.A.20) family.</text>
</comment>
<comment type="subcellular location">
    <subcellularLocation>
        <location evidence="1 6">Membrane</location>
        <topology evidence="1 6">Multi-pass membrane protein</topology>
    </subcellularLocation>
</comment>
<evidence type="ECO:0000256" key="5">
    <source>
        <dbReference type="ARBA" id="ARBA00023136"/>
    </source>
</evidence>
<keyword evidence="6" id="KW-0592">Phosphate transport</keyword>
<reference evidence="7 8" key="1">
    <citation type="submission" date="2020-06" db="EMBL/GenBank/DDBJ databases">
        <authorList>
            <person name="Cao W.R."/>
        </authorList>
    </citation>
    <scope>NUCLEOTIDE SEQUENCE [LARGE SCALE GENOMIC DNA]</scope>
    <source>
        <strain evidence="7 8">B1Z28</strain>
    </source>
</reference>
<dbReference type="Proteomes" id="UP000630805">
    <property type="component" value="Unassembled WGS sequence"/>
</dbReference>
<feature type="transmembrane region" description="Helical" evidence="6">
    <location>
        <begin position="127"/>
        <end position="147"/>
    </location>
</feature>
<evidence type="ECO:0000256" key="2">
    <source>
        <dbReference type="ARBA" id="ARBA00022448"/>
    </source>
</evidence>
<name>A0ABX2PJ66_9RHOB</name>
<feature type="transmembrane region" description="Helical" evidence="6">
    <location>
        <begin position="227"/>
        <end position="245"/>
    </location>
</feature>
<accession>A0ABX2PJ66</accession>
<feature type="transmembrane region" description="Helical" evidence="6">
    <location>
        <begin position="159"/>
        <end position="180"/>
    </location>
</feature>
<keyword evidence="3 6" id="KW-0812">Transmembrane</keyword>
<feature type="transmembrane region" description="Helical" evidence="6">
    <location>
        <begin position="84"/>
        <end position="107"/>
    </location>
</feature>
<keyword evidence="8" id="KW-1185">Reference proteome</keyword>
<keyword evidence="4 6" id="KW-1133">Transmembrane helix</keyword>
<sequence length="527" mass="55071">MSDSALNTPLTTANPEPSVAMSKPIQRIILCLAFIAAAVGYAYFRGGEFGILFAITAGFGAYMALNIGANDVANNVGPTVGAKVMTLGAALVMAAAFEALGAIVAGGNVVGTVRAGIVDPSLISDQMVYVWVMMAALLAAATWLNLATMVGAPVSTTHSIVGGVLGAGVAAAGFSVVNWAVVTNIVASWVVSPMLGAVLAAICLYVVKRAITYQSDILSAAKRAIPLLVAAMTMSFTTFLLVKGLKKIVSVDLMTIAALSFALAVVAWFVMQVIVTRQAKALENTKTSVNRLLAVPLILAAAALSFAHGSNDVANAIGPLAGIVDALSSGDVSAKAGIPFWLLAIGAIGLAIGLLAFGPRVIRTIGSELTHLDAIRAYCIAMAATLTVILASQLGLPVSTTHVTVGAVLGVGFLRERIKARYEGILHEIHEAHPNGDTDSVDTFLKRFHATPFIERSAMLKELKLKTRMGQSDVTKLDRKTITRLHKRDLVDRSLVLKIFAAWIITVPATAAISAVVYFTLRGIMLP</sequence>
<evidence type="ECO:0000313" key="7">
    <source>
        <dbReference type="EMBL" id="NVO54175.1"/>
    </source>
</evidence>
<keyword evidence="2 6" id="KW-0813">Transport</keyword>
<feature type="transmembrane region" description="Helical" evidence="6">
    <location>
        <begin position="292"/>
        <end position="310"/>
    </location>
</feature>
<feature type="transmembrane region" description="Helical" evidence="6">
    <location>
        <begin position="495"/>
        <end position="521"/>
    </location>
</feature>
<feature type="transmembrane region" description="Helical" evidence="6">
    <location>
        <begin position="251"/>
        <end position="271"/>
    </location>
</feature>
<protein>
    <recommendedName>
        <fullName evidence="6">Phosphate transporter</fullName>
    </recommendedName>
</protein>
<evidence type="ECO:0000256" key="1">
    <source>
        <dbReference type="ARBA" id="ARBA00004141"/>
    </source>
</evidence>
<dbReference type="InterPro" id="IPR001204">
    <property type="entry name" value="Phos_transporter"/>
</dbReference>
<organism evidence="7 8">
    <name type="scientific">Ruegeria haliotis</name>
    <dbReference type="NCBI Taxonomy" id="2747601"/>
    <lineage>
        <taxon>Bacteria</taxon>
        <taxon>Pseudomonadati</taxon>
        <taxon>Pseudomonadota</taxon>
        <taxon>Alphaproteobacteria</taxon>
        <taxon>Rhodobacterales</taxon>
        <taxon>Roseobacteraceae</taxon>
        <taxon>Ruegeria</taxon>
    </lineage>
</organism>
<evidence type="ECO:0000256" key="4">
    <source>
        <dbReference type="ARBA" id="ARBA00022989"/>
    </source>
</evidence>
<evidence type="ECO:0000313" key="8">
    <source>
        <dbReference type="Proteomes" id="UP000630805"/>
    </source>
</evidence>
<feature type="transmembrane region" description="Helical" evidence="6">
    <location>
        <begin position="28"/>
        <end position="44"/>
    </location>
</feature>
<gene>
    <name evidence="7" type="ORF">HW561_00015</name>
</gene>